<dbReference type="EMBL" id="BPVZ01000045">
    <property type="protein sequence ID" value="GKV16429.1"/>
    <property type="molecule type" value="Genomic_DNA"/>
</dbReference>
<keyword evidence="3" id="KW-1185">Reference proteome</keyword>
<accession>A0AAV5JPE5</accession>
<evidence type="ECO:0000313" key="3">
    <source>
        <dbReference type="Proteomes" id="UP001054252"/>
    </source>
</evidence>
<proteinExistence type="predicted"/>
<evidence type="ECO:0000313" key="2">
    <source>
        <dbReference type="EMBL" id="GKV16429.1"/>
    </source>
</evidence>
<dbReference type="AlphaFoldDB" id="A0AAV5JPE5"/>
<feature type="region of interest" description="Disordered" evidence="1">
    <location>
        <begin position="124"/>
        <end position="184"/>
    </location>
</feature>
<evidence type="ECO:0000256" key="1">
    <source>
        <dbReference type="SAM" id="MobiDB-lite"/>
    </source>
</evidence>
<feature type="compositionally biased region" description="Basic and acidic residues" evidence="1">
    <location>
        <begin position="137"/>
        <end position="152"/>
    </location>
</feature>
<organism evidence="2 3">
    <name type="scientific">Rubroshorea leprosula</name>
    <dbReference type="NCBI Taxonomy" id="152421"/>
    <lineage>
        <taxon>Eukaryota</taxon>
        <taxon>Viridiplantae</taxon>
        <taxon>Streptophyta</taxon>
        <taxon>Embryophyta</taxon>
        <taxon>Tracheophyta</taxon>
        <taxon>Spermatophyta</taxon>
        <taxon>Magnoliopsida</taxon>
        <taxon>eudicotyledons</taxon>
        <taxon>Gunneridae</taxon>
        <taxon>Pentapetalae</taxon>
        <taxon>rosids</taxon>
        <taxon>malvids</taxon>
        <taxon>Malvales</taxon>
        <taxon>Dipterocarpaceae</taxon>
        <taxon>Rubroshorea</taxon>
    </lineage>
</organism>
<comment type="caution">
    <text evidence="2">The sequence shown here is derived from an EMBL/GenBank/DDBJ whole genome shotgun (WGS) entry which is preliminary data.</text>
</comment>
<protein>
    <submittedName>
        <fullName evidence="2">Uncharacterized protein</fullName>
    </submittedName>
</protein>
<sequence>MKAIFSAHDVWEIVENGYDASQDISALTQAQKDQFNCTKKKDQKAISLIHQALDEVTFKKVSNARTPKQLWEMLQAACKGKDKAKKFESRFYNQNFLWMIENKKEARVKEDDVEAMDAVVVEDLEEEEEVPQNTNQSKDENSQFTSSRDHGRGGSKPYQKRFGNNDVKANFSQDGDKEVNEEVETTLLLASKEMKNEEKHAW</sequence>
<gene>
    <name evidence="2" type="ORF">SLEP1_g27071</name>
</gene>
<name>A0AAV5JPE5_9ROSI</name>
<dbReference type="Pfam" id="PF14223">
    <property type="entry name" value="Retrotran_gag_2"/>
    <property type="match status" value="1"/>
</dbReference>
<dbReference type="Proteomes" id="UP001054252">
    <property type="component" value="Unassembled WGS sequence"/>
</dbReference>
<reference evidence="2 3" key="1">
    <citation type="journal article" date="2021" name="Commun. Biol.">
        <title>The genome of Shorea leprosula (Dipterocarpaceae) highlights the ecological relevance of drought in aseasonal tropical rainforests.</title>
        <authorList>
            <person name="Ng K.K.S."/>
            <person name="Kobayashi M.J."/>
            <person name="Fawcett J.A."/>
            <person name="Hatakeyama M."/>
            <person name="Paape T."/>
            <person name="Ng C.H."/>
            <person name="Ang C.C."/>
            <person name="Tnah L.H."/>
            <person name="Lee C.T."/>
            <person name="Nishiyama T."/>
            <person name="Sese J."/>
            <person name="O'Brien M.J."/>
            <person name="Copetti D."/>
            <person name="Mohd Noor M.I."/>
            <person name="Ong R.C."/>
            <person name="Putra M."/>
            <person name="Sireger I.Z."/>
            <person name="Indrioko S."/>
            <person name="Kosugi Y."/>
            <person name="Izuno A."/>
            <person name="Isagi Y."/>
            <person name="Lee S.L."/>
            <person name="Shimizu K.K."/>
        </authorList>
    </citation>
    <scope>NUCLEOTIDE SEQUENCE [LARGE SCALE GENOMIC DNA]</scope>
    <source>
        <strain evidence="2">214</strain>
    </source>
</reference>